<evidence type="ECO:0008006" key="4">
    <source>
        <dbReference type="Google" id="ProtNLM"/>
    </source>
</evidence>
<dbReference type="RefSeq" id="WP_143524388.1">
    <property type="nucleotide sequence ID" value="NZ_FTOM01000001.1"/>
</dbReference>
<evidence type="ECO:0000256" key="1">
    <source>
        <dbReference type="SAM" id="SignalP"/>
    </source>
</evidence>
<proteinExistence type="predicted"/>
<evidence type="ECO:0000313" key="3">
    <source>
        <dbReference type="Proteomes" id="UP000186098"/>
    </source>
</evidence>
<keyword evidence="3" id="KW-1185">Reference proteome</keyword>
<sequence length="143" mass="15391">MRSLALILAATAVLAGCVAPEPAAPPKPVSIPRGGDVRNDIYAQAMAIATAQVLAKECRELRYDGRREGLVKSALANKARAQGVTAAQLHDWKTRIDKARVQREIFAYVEKRHIVIGEPQTFCAAGRKEIALNSAIGAYLLGN</sequence>
<dbReference type="AlphaFoldDB" id="A0A1N7JRK9"/>
<feature type="signal peptide" evidence="1">
    <location>
        <begin position="1"/>
        <end position="23"/>
    </location>
</feature>
<dbReference type="Proteomes" id="UP000186098">
    <property type="component" value="Unassembled WGS sequence"/>
</dbReference>
<keyword evidence="1" id="KW-0732">Signal</keyword>
<feature type="chain" id="PRO_5013156615" description="Lipoprotein" evidence="1">
    <location>
        <begin position="24"/>
        <end position="143"/>
    </location>
</feature>
<dbReference type="EMBL" id="FTOM01000001">
    <property type="protein sequence ID" value="SIS51970.1"/>
    <property type="molecule type" value="Genomic_DNA"/>
</dbReference>
<protein>
    <recommendedName>
        <fullName evidence="4">Lipoprotein</fullName>
    </recommendedName>
</protein>
<dbReference type="Pfam" id="PF17267">
    <property type="entry name" value="DUF5333"/>
    <property type="match status" value="1"/>
</dbReference>
<accession>A0A1N7JRK9</accession>
<reference evidence="3" key="1">
    <citation type="submission" date="2017-01" db="EMBL/GenBank/DDBJ databases">
        <authorList>
            <person name="Varghese N."/>
            <person name="Submissions S."/>
        </authorList>
    </citation>
    <scope>NUCLEOTIDE SEQUENCE [LARGE SCALE GENOMIC DNA]</scope>
    <source>
        <strain evidence="3">DSM 18714</strain>
    </source>
</reference>
<dbReference type="STRING" id="407234.SAMN05421795_101272"/>
<gene>
    <name evidence="2" type="ORF">SAMN05421795_101272</name>
</gene>
<organism evidence="2 3">
    <name type="scientific">Phaeovulum vinaykumarii</name>
    <dbReference type="NCBI Taxonomy" id="407234"/>
    <lineage>
        <taxon>Bacteria</taxon>
        <taxon>Pseudomonadati</taxon>
        <taxon>Pseudomonadota</taxon>
        <taxon>Alphaproteobacteria</taxon>
        <taxon>Rhodobacterales</taxon>
        <taxon>Paracoccaceae</taxon>
        <taxon>Phaeovulum</taxon>
    </lineage>
</organism>
<evidence type="ECO:0000313" key="2">
    <source>
        <dbReference type="EMBL" id="SIS51970.1"/>
    </source>
</evidence>
<dbReference type="InterPro" id="IPR020349">
    <property type="entry name" value="Uncharacterised_14.7kDa"/>
</dbReference>
<dbReference type="OrthoDB" id="7658992at2"/>
<name>A0A1N7JRK9_9RHOB</name>
<dbReference type="PROSITE" id="PS51257">
    <property type="entry name" value="PROKAR_LIPOPROTEIN"/>
    <property type="match status" value="1"/>
</dbReference>